<dbReference type="EMBL" id="JAIMBW010000001">
    <property type="protein sequence ID" value="MBY4891455.1"/>
    <property type="molecule type" value="Genomic_DNA"/>
</dbReference>
<dbReference type="CDD" id="cd08054">
    <property type="entry name" value="gp6"/>
    <property type="match status" value="1"/>
</dbReference>
<dbReference type="NCBIfam" id="TIGR02215">
    <property type="entry name" value="phage_chp_gp8"/>
    <property type="match status" value="1"/>
</dbReference>
<protein>
    <recommendedName>
        <fullName evidence="4">PhiE125 gp8 family phage protein</fullName>
    </recommendedName>
</protein>
<gene>
    <name evidence="1" type="ORF">KUL25_01605</name>
    <name evidence="2" type="ORF">KUL25_01610</name>
</gene>
<evidence type="ECO:0008006" key="4">
    <source>
        <dbReference type="Google" id="ProtNLM"/>
    </source>
</evidence>
<sequence length="195" mass="20820">MMMVELTSVPSASLPVSALSDHLRLSSGFADDGSQDAQLESCLRSAMAAIEARIGKVLMQRQFALTMVSSPVSASYALPIAPVTQIDCIKLIARNGDESVVDEARYTLLPDAHRPCIEMVAGSFPMPAKGGTVEVTVTAGYGPDWSNVPADLQRALLVLAAEYYGQVDSGSRHMPPQVTALIEPYRQIRLRGGTA</sequence>
<dbReference type="InterPro" id="IPR011738">
    <property type="entry name" value="Phage_CHP"/>
</dbReference>
<organism evidence="2">
    <name type="scientific">Gymnodinialimonas phycosphaerae</name>
    <dbReference type="NCBI Taxonomy" id="2841589"/>
    <lineage>
        <taxon>Bacteria</taxon>
        <taxon>Pseudomonadati</taxon>
        <taxon>Pseudomonadota</taxon>
        <taxon>Alphaproteobacteria</taxon>
        <taxon>Rhodobacterales</taxon>
        <taxon>Paracoccaceae</taxon>
        <taxon>Gymnodinialimonas</taxon>
    </lineage>
</organism>
<name>A0A975TWX0_9RHOB</name>
<dbReference type="Proteomes" id="UP000693972">
    <property type="component" value="Unassembled WGS sequence"/>
</dbReference>
<evidence type="ECO:0000313" key="2">
    <source>
        <dbReference type="EMBL" id="QXL88246.1"/>
    </source>
</evidence>
<dbReference type="EMBL" id="CP078073">
    <property type="protein sequence ID" value="QXL88246.1"/>
    <property type="molecule type" value="Genomic_DNA"/>
</dbReference>
<dbReference type="AlphaFoldDB" id="A0A975TWX0"/>
<evidence type="ECO:0000313" key="1">
    <source>
        <dbReference type="EMBL" id="MBY4891455.1"/>
    </source>
</evidence>
<dbReference type="Gene3D" id="1.10.3230.30">
    <property type="entry name" value="Phage gp6-like head-tail connector protein"/>
    <property type="match status" value="1"/>
</dbReference>
<keyword evidence="3" id="KW-1185">Reference proteome</keyword>
<accession>A0A975TWX0</accession>
<reference evidence="2 3" key="1">
    <citation type="submission" date="2021-07" db="EMBL/GenBank/DDBJ databases">
        <title>Karlodiniumbacter phycospheric gen. nov., sp. nov., a phycosphere bacterium isolated from karlodinium veneficum.</title>
        <authorList>
            <person name="Peng Y."/>
            <person name="Jiang L."/>
            <person name="Lee J."/>
        </authorList>
    </citation>
    <scope>NUCLEOTIDE SEQUENCE</scope>
    <source>
        <strain evidence="2 3">N5</strain>
    </source>
</reference>
<proteinExistence type="predicted"/>
<dbReference type="RefSeq" id="WP_257891326.1">
    <property type="nucleotide sequence ID" value="NZ_JAIMBW010000001.1"/>
</dbReference>
<evidence type="ECO:0000313" key="3">
    <source>
        <dbReference type="Proteomes" id="UP000693972"/>
    </source>
</evidence>